<proteinExistence type="predicted"/>
<sequence length="286" mass="28575">MTIAVTGAAGHLGRLSIAALRARGVAPADIVAVVRDAAKAADLAADGVQVRVADYGDPAALREALTGVDKLLLVSGSEVGQRLPQHTNIVDAAKATGVTFIAYTSVLHAATSPLLLAGEHKATEDLLAASGIDHALLRNGWYWENYASAVGTAAATGTLVGSAGTGRVAGAARADFAEAAAVVLTTDGHAGAAYELGGQRLTYPELAEVLSGLVGKPVVCQDISKEEYATILENAGVPARFAAVLADSDAGIAVGALDTDSGDLARLIGRAPTPAADALAAVAPAV</sequence>
<dbReference type="EMBL" id="CP107551">
    <property type="protein sequence ID" value="UYP17196.1"/>
    <property type="molecule type" value="Genomic_DNA"/>
</dbReference>
<accession>A0ACD4DB10</accession>
<name>A0ACD4DB10_9NOCA</name>
<evidence type="ECO:0000313" key="2">
    <source>
        <dbReference type="Proteomes" id="UP001156484"/>
    </source>
</evidence>
<dbReference type="Proteomes" id="UP001156484">
    <property type="component" value="Chromosome"/>
</dbReference>
<reference evidence="1" key="1">
    <citation type="submission" date="2022-10" db="EMBL/GenBank/DDBJ databases">
        <title>Rhodococcus ferula Z13 complete genome.</title>
        <authorList>
            <person name="Long X."/>
            <person name="Zang M."/>
        </authorList>
    </citation>
    <scope>NUCLEOTIDE SEQUENCE</scope>
    <source>
        <strain evidence="1">Z13</strain>
    </source>
</reference>
<organism evidence="1 2">
    <name type="scientific">Rhodococcus sacchari</name>
    <dbReference type="NCBI Taxonomy" id="2962047"/>
    <lineage>
        <taxon>Bacteria</taxon>
        <taxon>Bacillati</taxon>
        <taxon>Actinomycetota</taxon>
        <taxon>Actinomycetes</taxon>
        <taxon>Mycobacteriales</taxon>
        <taxon>Nocardiaceae</taxon>
        <taxon>Rhodococcus</taxon>
    </lineage>
</organism>
<protein>
    <submittedName>
        <fullName evidence="1">SDR family oxidoreductase</fullName>
    </submittedName>
</protein>
<evidence type="ECO:0000313" key="1">
    <source>
        <dbReference type="EMBL" id="UYP17196.1"/>
    </source>
</evidence>
<keyword evidence="2" id="KW-1185">Reference proteome</keyword>
<gene>
    <name evidence="1" type="ORF">OED52_10655</name>
</gene>